<proteinExistence type="predicted"/>
<feature type="domain" description="Cyclic nucleotide-binding" evidence="2">
    <location>
        <begin position="77"/>
        <end position="118"/>
    </location>
</feature>
<dbReference type="Gene3D" id="2.60.120.10">
    <property type="entry name" value="Jelly Rolls"/>
    <property type="match status" value="1"/>
</dbReference>
<evidence type="ECO:0000313" key="3">
    <source>
        <dbReference type="EMBL" id="KAF0021375.1"/>
    </source>
</evidence>
<comment type="caution">
    <text evidence="3">The sequence shown here is derived from an EMBL/GenBank/DDBJ whole genome shotgun (WGS) entry which is preliminary data.</text>
</comment>
<reference evidence="3 4" key="1">
    <citation type="submission" date="2019-06" db="EMBL/GenBank/DDBJ databases">
        <title>Draft genomes of female and male turbot (Scophthalmus maximus).</title>
        <authorList>
            <person name="Xu H."/>
            <person name="Xu X.-W."/>
            <person name="Shao C."/>
            <person name="Chen S."/>
        </authorList>
    </citation>
    <scope>NUCLEOTIDE SEQUENCE [LARGE SCALE GENOMIC DNA]</scope>
    <source>
        <strain evidence="3">Ysfricsl-2016a</strain>
        <tissue evidence="3">Blood</tissue>
    </source>
</reference>
<dbReference type="InterPro" id="IPR014710">
    <property type="entry name" value="RmlC-like_jellyroll"/>
</dbReference>
<evidence type="ECO:0000313" key="4">
    <source>
        <dbReference type="Proteomes" id="UP000438429"/>
    </source>
</evidence>
<feature type="compositionally biased region" description="Basic and acidic residues" evidence="1">
    <location>
        <begin position="1"/>
        <end position="11"/>
    </location>
</feature>
<dbReference type="SUPFAM" id="SSF51206">
    <property type="entry name" value="cAMP-binding domain-like"/>
    <property type="match status" value="1"/>
</dbReference>
<feature type="compositionally biased region" description="Low complexity" evidence="1">
    <location>
        <begin position="14"/>
        <end position="31"/>
    </location>
</feature>
<feature type="compositionally biased region" description="Polar residues" evidence="1">
    <location>
        <begin position="37"/>
        <end position="50"/>
    </location>
</feature>
<dbReference type="InterPro" id="IPR000595">
    <property type="entry name" value="cNMP-bd_dom"/>
</dbReference>
<accession>A0A6A4RM26</accession>
<dbReference type="AlphaFoldDB" id="A0A6A4RM26"/>
<gene>
    <name evidence="3" type="ORF">F2P81_026372</name>
</gene>
<organism evidence="3 4">
    <name type="scientific">Scophthalmus maximus</name>
    <name type="common">Turbot</name>
    <name type="synonym">Psetta maxima</name>
    <dbReference type="NCBI Taxonomy" id="52904"/>
    <lineage>
        <taxon>Eukaryota</taxon>
        <taxon>Metazoa</taxon>
        <taxon>Chordata</taxon>
        <taxon>Craniata</taxon>
        <taxon>Vertebrata</taxon>
        <taxon>Euteleostomi</taxon>
        <taxon>Actinopterygii</taxon>
        <taxon>Neopterygii</taxon>
        <taxon>Teleostei</taxon>
        <taxon>Neoteleostei</taxon>
        <taxon>Acanthomorphata</taxon>
        <taxon>Carangaria</taxon>
        <taxon>Pleuronectiformes</taxon>
        <taxon>Pleuronectoidei</taxon>
        <taxon>Scophthalmidae</taxon>
        <taxon>Scophthalmus</taxon>
    </lineage>
</organism>
<protein>
    <recommendedName>
        <fullName evidence="2">Cyclic nucleotide-binding domain-containing protein</fullName>
    </recommendedName>
</protein>
<dbReference type="PROSITE" id="PS50042">
    <property type="entry name" value="CNMP_BINDING_3"/>
    <property type="match status" value="1"/>
</dbReference>
<dbReference type="Proteomes" id="UP000438429">
    <property type="component" value="Unassembled WGS sequence"/>
</dbReference>
<feature type="region of interest" description="Disordered" evidence="1">
    <location>
        <begin position="1"/>
        <end position="50"/>
    </location>
</feature>
<evidence type="ECO:0000256" key="1">
    <source>
        <dbReference type="SAM" id="MobiDB-lite"/>
    </source>
</evidence>
<dbReference type="InterPro" id="IPR018490">
    <property type="entry name" value="cNMP-bd_dom_sf"/>
</dbReference>
<name>A0A6A4RM26_SCOMX</name>
<dbReference type="EMBL" id="VEVO01012097">
    <property type="protein sequence ID" value="KAF0021375.1"/>
    <property type="molecule type" value="Genomic_DNA"/>
</dbReference>
<sequence>MSRSESRDRRSPQSRRPSTRRSSLTSRSPATAKPKSESCSTDAAQTHTLTRNEPSDVHLCVCRSNDLIQRALMDNDFMKHLEHGQILTIMECMRPTSLSRGCCVIQEGDDGSEVYVLEGETDRCPLETEHQNFYN</sequence>
<evidence type="ECO:0000259" key="2">
    <source>
        <dbReference type="PROSITE" id="PS50042"/>
    </source>
</evidence>